<name>A0A5S6Q9I1_TRIMR</name>
<dbReference type="WBParaSite" id="TMUE_1000003971.3">
    <property type="protein sequence ID" value="TMUE_1000003971.3"/>
    <property type="gene ID" value="WBGene00286726"/>
</dbReference>
<dbReference type="WBParaSite" id="TMUE_1000003971.2">
    <property type="protein sequence ID" value="TMUE_1000003971.2"/>
    <property type="gene ID" value="WBGene00286726"/>
</dbReference>
<evidence type="ECO:0000256" key="2">
    <source>
        <dbReference type="ARBA" id="ARBA00022824"/>
    </source>
</evidence>
<evidence type="ECO:0000313" key="5">
    <source>
        <dbReference type="Proteomes" id="UP000046395"/>
    </source>
</evidence>
<dbReference type="AlphaFoldDB" id="A0A5S6Q9I1"/>
<dbReference type="InterPro" id="IPR023393">
    <property type="entry name" value="START-like_dom_sf"/>
</dbReference>
<dbReference type="SMART" id="SM00234">
    <property type="entry name" value="START"/>
    <property type="match status" value="1"/>
</dbReference>
<dbReference type="CDD" id="cd13283">
    <property type="entry name" value="PH_GPBP"/>
    <property type="match status" value="1"/>
</dbReference>
<dbReference type="SUPFAM" id="SSF50729">
    <property type="entry name" value="PH domain-like"/>
    <property type="match status" value="1"/>
</dbReference>
<dbReference type="InterPro" id="IPR002913">
    <property type="entry name" value="START_lipid-bd_dom"/>
</dbReference>
<dbReference type="PROSITE" id="PS50848">
    <property type="entry name" value="START"/>
    <property type="match status" value="1"/>
</dbReference>
<dbReference type="STRING" id="70415.A0A5S6Q9I1"/>
<dbReference type="GO" id="GO:0005783">
    <property type="term" value="C:endoplasmic reticulum"/>
    <property type="evidence" value="ECO:0007669"/>
    <property type="project" value="UniProtKB-SubCell"/>
</dbReference>
<dbReference type="Pfam" id="PF00169">
    <property type="entry name" value="PH"/>
    <property type="match status" value="1"/>
</dbReference>
<dbReference type="InterPro" id="IPR051213">
    <property type="entry name" value="START_lipid_transfer"/>
</dbReference>
<evidence type="ECO:0000259" key="3">
    <source>
        <dbReference type="PROSITE" id="PS50003"/>
    </source>
</evidence>
<evidence type="ECO:0000313" key="6">
    <source>
        <dbReference type="WBParaSite" id="TMUE_1000003971.1"/>
    </source>
</evidence>
<dbReference type="SMART" id="SM00233">
    <property type="entry name" value="PH"/>
    <property type="match status" value="1"/>
</dbReference>
<dbReference type="Gene3D" id="2.30.29.30">
    <property type="entry name" value="Pleckstrin-homology domain (PH domain)/Phosphotyrosine-binding domain (PTB)"/>
    <property type="match status" value="1"/>
</dbReference>
<reference evidence="6" key="3">
    <citation type="submission" date="2019-12" db="UniProtKB">
        <authorList>
            <consortium name="WormBaseParasite"/>
        </authorList>
    </citation>
    <scope>IDENTIFICATION</scope>
</reference>
<reference evidence="5" key="2">
    <citation type="submission" date="2014-03" db="EMBL/GenBank/DDBJ databases">
        <title>The whipworm genome and dual-species transcriptomics of an intimate host-pathogen interaction.</title>
        <authorList>
            <person name="Foth B.J."/>
            <person name="Tsai I.J."/>
            <person name="Reid A.J."/>
            <person name="Bancroft A.J."/>
            <person name="Nichol S."/>
            <person name="Tracey A."/>
            <person name="Holroyd N."/>
            <person name="Cotton J.A."/>
            <person name="Stanley E.J."/>
            <person name="Zarowiecki M."/>
            <person name="Liu J.Z."/>
            <person name="Huckvale T."/>
            <person name="Cooper P.J."/>
            <person name="Grencis R.K."/>
            <person name="Berriman M."/>
        </authorList>
    </citation>
    <scope>NUCLEOTIDE SEQUENCE [LARGE SCALE GENOMIC DNA]</scope>
    <source>
        <strain evidence="5">Edinburgh</strain>
    </source>
</reference>
<evidence type="ECO:0000256" key="1">
    <source>
        <dbReference type="ARBA" id="ARBA00004240"/>
    </source>
</evidence>
<dbReference type="GO" id="GO:0008289">
    <property type="term" value="F:lipid binding"/>
    <property type="evidence" value="ECO:0007669"/>
    <property type="project" value="InterPro"/>
</dbReference>
<sequence>MNHITLLGTQSLNLAKRTIRRALASTHPSAEANDCVPSTFGLGSIAPLTGNDGPPNRRICADIEIDSTSGACLIRSDDVANIDFTCWPSDGEVHEGSQPVVAGILHKWTNYIHGWQPRYFILQGGTLAYYKSQDEIEFGCRGAITVNKAVIQPNEFDSYRIDVSVNDCVWYLRTERAEDRQTWVDALEAYRADSGYGSQGELCRHGSLVSLTSNKSLASSSSFKFCRSLSEKISELETYRDIILRQMDVLQAYFDQSVGEGTCNVMPWGRKTSRGFQDDDSLDVDEVDSDQAFTSTLTGSRGVPFATHELDEDIGVSESPPDMPAPSPGKRAVDFRGEALTFKATSTGIVSLLQHCTELMQQREDAWKKRIEQEIDKRKRAEDHCRQVCLELQRLQNERNAPSFGGPDYEEGPHSALNEDEWYDAVDAALEKKDLEDKRLERLLCRAPTTVKLCLLDRVALPLGHPIAQEIEYLTFEQVKYAMQGVQEGEWQLFSEDGEMKMYKREVEIEGLVCDPLKAVHFVRGVSAAEYTHYFFEPEYKMDWDTTLEEVNVVERMSDDSMILHQVHKRVWPASQRESLFWSHIRRVQHCDKAGCPNLQNLIVVCNHDTAHSAVPPSSRTVRVGLTIAMVCQTVVDEGRSTDKPLSRQDVSCKITYVAQVNPGGWAPSSVLRAVYKREYPKFLKRFTQYVLQKVEGRALQL</sequence>
<dbReference type="GO" id="GO:0035621">
    <property type="term" value="P:ER to Golgi ceramide transport"/>
    <property type="evidence" value="ECO:0007669"/>
    <property type="project" value="TreeGrafter"/>
</dbReference>
<dbReference type="Gene3D" id="3.30.530.20">
    <property type="match status" value="1"/>
</dbReference>
<dbReference type="PANTHER" id="PTHR19308">
    <property type="entry name" value="PHOSPHATIDYLCHOLINE TRANSFER PROTEIN"/>
    <property type="match status" value="1"/>
</dbReference>
<feature type="domain" description="START" evidence="4">
    <location>
        <begin position="491"/>
        <end position="696"/>
    </location>
</feature>
<comment type="subcellular location">
    <subcellularLocation>
        <location evidence="1">Endoplasmic reticulum</location>
    </subcellularLocation>
</comment>
<dbReference type="InterPro" id="IPR011993">
    <property type="entry name" value="PH-like_dom_sf"/>
</dbReference>
<dbReference type="PROSITE" id="PS50003">
    <property type="entry name" value="PH_DOMAIN"/>
    <property type="match status" value="1"/>
</dbReference>
<dbReference type="Proteomes" id="UP000046395">
    <property type="component" value="Unassembled WGS sequence"/>
</dbReference>
<dbReference type="PANTHER" id="PTHR19308:SF53">
    <property type="entry name" value="CERAMIDE TRANSFER PROTEIN"/>
    <property type="match status" value="1"/>
</dbReference>
<accession>A0A5S6Q9I1</accession>
<dbReference type="Pfam" id="PF01852">
    <property type="entry name" value="START"/>
    <property type="match status" value="1"/>
</dbReference>
<organism evidence="5 6">
    <name type="scientific">Trichuris muris</name>
    <name type="common">Mouse whipworm</name>
    <dbReference type="NCBI Taxonomy" id="70415"/>
    <lineage>
        <taxon>Eukaryota</taxon>
        <taxon>Metazoa</taxon>
        <taxon>Ecdysozoa</taxon>
        <taxon>Nematoda</taxon>
        <taxon>Enoplea</taxon>
        <taxon>Dorylaimia</taxon>
        <taxon>Trichinellida</taxon>
        <taxon>Trichuridae</taxon>
        <taxon>Trichuris</taxon>
    </lineage>
</organism>
<feature type="domain" description="PH" evidence="3">
    <location>
        <begin position="98"/>
        <end position="192"/>
    </location>
</feature>
<keyword evidence="2" id="KW-0256">Endoplasmic reticulum</keyword>
<proteinExistence type="predicted"/>
<reference evidence="5" key="1">
    <citation type="submission" date="2013-11" db="EMBL/GenBank/DDBJ databases">
        <authorList>
            <person name="Aslett M."/>
        </authorList>
    </citation>
    <scope>NUCLEOTIDE SEQUENCE [LARGE SCALE GENOMIC DNA]</scope>
    <source>
        <strain evidence="5">Edinburgh</strain>
    </source>
</reference>
<protein>
    <submittedName>
        <fullName evidence="6">Collagen type IV alpha-3-binding protein</fullName>
    </submittedName>
</protein>
<evidence type="ECO:0000259" key="4">
    <source>
        <dbReference type="PROSITE" id="PS50848"/>
    </source>
</evidence>
<keyword evidence="5" id="KW-1185">Reference proteome</keyword>
<dbReference type="WBParaSite" id="TMUE_1000003971.1">
    <property type="protein sequence ID" value="TMUE_1000003971.1"/>
    <property type="gene ID" value="WBGene00286726"/>
</dbReference>
<dbReference type="InterPro" id="IPR001849">
    <property type="entry name" value="PH_domain"/>
</dbReference>
<dbReference type="SUPFAM" id="SSF55961">
    <property type="entry name" value="Bet v1-like"/>
    <property type="match status" value="1"/>
</dbReference>